<name>A0A9D2MUS6_9FIRM</name>
<keyword evidence="4" id="KW-0812">Transmembrane</keyword>
<protein>
    <submittedName>
        <fullName evidence="6">Sensor histidine kinase</fullName>
    </submittedName>
</protein>
<dbReference type="EMBL" id="DWXE01000042">
    <property type="protein sequence ID" value="HJB92035.1"/>
    <property type="molecule type" value="Genomic_DNA"/>
</dbReference>
<dbReference type="SUPFAM" id="SSF55874">
    <property type="entry name" value="ATPase domain of HSP90 chaperone/DNA topoisomerase II/histidine kinase"/>
    <property type="match status" value="1"/>
</dbReference>
<keyword evidence="3" id="KW-0808">Transferase</keyword>
<dbReference type="InterPro" id="IPR003660">
    <property type="entry name" value="HAMP_dom"/>
</dbReference>
<organism evidence="6 7">
    <name type="scientific">Candidatus Eisenbergiella merdigallinarum</name>
    <dbReference type="NCBI Taxonomy" id="2838552"/>
    <lineage>
        <taxon>Bacteria</taxon>
        <taxon>Bacillati</taxon>
        <taxon>Bacillota</taxon>
        <taxon>Clostridia</taxon>
        <taxon>Lachnospirales</taxon>
        <taxon>Lachnospiraceae</taxon>
        <taxon>Eisenbergiella</taxon>
    </lineage>
</organism>
<comment type="subcellular location">
    <subcellularLocation>
        <location evidence="1">Membrane</location>
    </subcellularLocation>
</comment>
<proteinExistence type="predicted"/>
<dbReference type="PROSITE" id="PS50885">
    <property type="entry name" value="HAMP"/>
    <property type="match status" value="1"/>
</dbReference>
<dbReference type="PANTHER" id="PTHR34220">
    <property type="entry name" value="SENSOR HISTIDINE KINASE YPDA"/>
    <property type="match status" value="1"/>
</dbReference>
<comment type="caution">
    <text evidence="6">The sequence shown here is derived from an EMBL/GenBank/DDBJ whole genome shotgun (WGS) entry which is preliminary data.</text>
</comment>
<dbReference type="Pfam" id="PF00672">
    <property type="entry name" value="HAMP"/>
    <property type="match status" value="1"/>
</dbReference>
<dbReference type="PANTHER" id="PTHR34220:SF7">
    <property type="entry name" value="SENSOR HISTIDINE KINASE YPDA"/>
    <property type="match status" value="1"/>
</dbReference>
<keyword evidence="4" id="KW-0472">Membrane</keyword>
<evidence type="ECO:0000256" key="1">
    <source>
        <dbReference type="ARBA" id="ARBA00004370"/>
    </source>
</evidence>
<feature type="transmembrane region" description="Helical" evidence="4">
    <location>
        <begin position="292"/>
        <end position="315"/>
    </location>
</feature>
<dbReference type="InterPro" id="IPR010559">
    <property type="entry name" value="Sig_transdc_His_kin_internal"/>
</dbReference>
<reference evidence="6" key="1">
    <citation type="journal article" date="2021" name="PeerJ">
        <title>Extensive microbial diversity within the chicken gut microbiome revealed by metagenomics and culture.</title>
        <authorList>
            <person name="Gilroy R."/>
            <person name="Ravi A."/>
            <person name="Getino M."/>
            <person name="Pursley I."/>
            <person name="Horton D.L."/>
            <person name="Alikhan N.F."/>
            <person name="Baker D."/>
            <person name="Gharbi K."/>
            <person name="Hall N."/>
            <person name="Watson M."/>
            <person name="Adriaenssens E.M."/>
            <person name="Foster-Nyarko E."/>
            <person name="Jarju S."/>
            <person name="Secka A."/>
            <person name="Antonio M."/>
            <person name="Oren A."/>
            <person name="Chaudhuri R.R."/>
            <person name="La Ragione R."/>
            <person name="Hildebrand F."/>
            <person name="Pallen M.J."/>
        </authorList>
    </citation>
    <scope>NUCLEOTIDE SEQUENCE</scope>
    <source>
        <strain evidence="6">USAMLcec3-2134</strain>
    </source>
</reference>
<evidence type="ECO:0000256" key="4">
    <source>
        <dbReference type="SAM" id="Phobius"/>
    </source>
</evidence>
<dbReference type="InterPro" id="IPR050640">
    <property type="entry name" value="Bact_2-comp_sensor_kinase"/>
</dbReference>
<dbReference type="CDD" id="cd06225">
    <property type="entry name" value="HAMP"/>
    <property type="match status" value="1"/>
</dbReference>
<evidence type="ECO:0000259" key="5">
    <source>
        <dbReference type="PROSITE" id="PS50885"/>
    </source>
</evidence>
<evidence type="ECO:0000256" key="2">
    <source>
        <dbReference type="ARBA" id="ARBA00022553"/>
    </source>
</evidence>
<dbReference type="SMART" id="SM00304">
    <property type="entry name" value="HAMP"/>
    <property type="match status" value="1"/>
</dbReference>
<reference evidence="6" key="2">
    <citation type="submission" date="2021-04" db="EMBL/GenBank/DDBJ databases">
        <authorList>
            <person name="Gilroy R."/>
        </authorList>
    </citation>
    <scope>NUCLEOTIDE SEQUENCE</scope>
    <source>
        <strain evidence="6">USAMLcec3-2134</strain>
    </source>
</reference>
<keyword evidence="2" id="KW-0597">Phosphoprotein</keyword>
<evidence type="ECO:0000313" key="6">
    <source>
        <dbReference type="EMBL" id="HJB92035.1"/>
    </source>
</evidence>
<evidence type="ECO:0000313" key="7">
    <source>
        <dbReference type="Proteomes" id="UP000886883"/>
    </source>
</evidence>
<feature type="domain" description="HAMP" evidence="5">
    <location>
        <begin position="316"/>
        <end position="369"/>
    </location>
</feature>
<sequence>MIEEKRNRGKKPKRLNASMMRLLIAGWLIPLVLLITSVFCLVSQRMDRLTRENIQESADTAAEICEMRLISSIQASRNASYIPEIKESWMRYLEDGNEQELYNGVYSFISQMYKYDENFLSTMVYFRENPEKVYYIYSSVADSDYDSVRFFRENARAEADALAEGIDTGIGFLTVKDHLYMIRNIVNRDFVPLATIVMELDQQVIFQSLKGIGWYEDSCVFFDGECVYPGSGKAVAAVSATGSTRPQERSGSVYYDEKGRSFVSRVKMLEGHEIRYFVLLDHKAIHYERNSMMILVLLILLLTIPLAASIFRFLYRNVNGPVGRLVEAAREIEAGNYGFQIEPMQESAEFTYLTGAFNAMSRKLKTQFEQIYLEELALKDADIKALQSQINPHFLNNTLEIINWEARMNGNERVSSMIEALSTMLEATLNRKRQPMIPLSEELEYVDAYCYIIGQRFGDKLQFDRQIDESLLDRKVPRLIIQPIVENAVEHGICGRQGRIGIRIYRDGDRMRIEIVNDGVMTKEDREKIDSLLNEKEKPERSVSLGIYNVNKRLKIIYGEDCGLTIKTDRNGLTVSTITVRTDETTD</sequence>
<dbReference type="Pfam" id="PF06580">
    <property type="entry name" value="His_kinase"/>
    <property type="match status" value="1"/>
</dbReference>
<keyword evidence="6" id="KW-0418">Kinase</keyword>
<gene>
    <name evidence="6" type="ORF">H9763_11305</name>
</gene>
<evidence type="ECO:0000256" key="3">
    <source>
        <dbReference type="ARBA" id="ARBA00022679"/>
    </source>
</evidence>
<dbReference type="GO" id="GO:0000155">
    <property type="term" value="F:phosphorelay sensor kinase activity"/>
    <property type="evidence" value="ECO:0007669"/>
    <property type="project" value="InterPro"/>
</dbReference>
<keyword evidence="4" id="KW-1133">Transmembrane helix</keyword>
<dbReference type="InterPro" id="IPR036890">
    <property type="entry name" value="HATPase_C_sf"/>
</dbReference>
<dbReference type="Gene3D" id="3.30.565.10">
    <property type="entry name" value="Histidine kinase-like ATPase, C-terminal domain"/>
    <property type="match status" value="1"/>
</dbReference>
<accession>A0A9D2MUS6</accession>
<dbReference type="Proteomes" id="UP000886883">
    <property type="component" value="Unassembled WGS sequence"/>
</dbReference>
<dbReference type="AlphaFoldDB" id="A0A9D2MUS6"/>
<dbReference type="GO" id="GO:0016020">
    <property type="term" value="C:membrane"/>
    <property type="evidence" value="ECO:0007669"/>
    <property type="project" value="UniProtKB-SubCell"/>
</dbReference>
<dbReference type="Gene3D" id="6.10.340.10">
    <property type="match status" value="1"/>
</dbReference>
<dbReference type="SUPFAM" id="SSF158472">
    <property type="entry name" value="HAMP domain-like"/>
    <property type="match status" value="1"/>
</dbReference>